<feature type="compositionally biased region" description="Pro residues" evidence="2">
    <location>
        <begin position="22"/>
        <end position="34"/>
    </location>
</feature>
<feature type="region of interest" description="Disordered" evidence="2">
    <location>
        <begin position="889"/>
        <end position="1020"/>
    </location>
</feature>
<dbReference type="InterPro" id="IPR051640">
    <property type="entry name" value="GRB10-interact_GYF"/>
</dbReference>
<feature type="compositionally biased region" description="Polar residues" evidence="2">
    <location>
        <begin position="301"/>
        <end position="313"/>
    </location>
</feature>
<dbReference type="Proteomes" id="UP000029665">
    <property type="component" value="Unassembled WGS sequence"/>
</dbReference>
<evidence type="ECO:0000259" key="3">
    <source>
        <dbReference type="PROSITE" id="PS50829"/>
    </source>
</evidence>
<dbReference type="CDD" id="cd00072">
    <property type="entry name" value="GYF"/>
    <property type="match status" value="1"/>
</dbReference>
<dbReference type="InterPro" id="IPR035445">
    <property type="entry name" value="GYF-like_dom_sf"/>
</dbReference>
<feature type="compositionally biased region" description="Polar residues" evidence="2">
    <location>
        <begin position="736"/>
        <end position="746"/>
    </location>
</feature>
<dbReference type="OrthoDB" id="6415790at2759"/>
<dbReference type="GO" id="GO:0005829">
    <property type="term" value="C:cytosol"/>
    <property type="evidence" value="ECO:0007669"/>
    <property type="project" value="TreeGrafter"/>
</dbReference>
<feature type="compositionally biased region" description="Low complexity" evidence="2">
    <location>
        <begin position="713"/>
        <end position="732"/>
    </location>
</feature>
<feature type="domain" description="GYF" evidence="3">
    <location>
        <begin position="330"/>
        <end position="386"/>
    </location>
</feature>
<dbReference type="STRING" id="5643.A0A060SFB1"/>
<accession>A0A060SFB1</accession>
<comment type="caution">
    <text evidence="4">The sequence shown here is derived from an EMBL/GenBank/DDBJ whole genome shotgun (WGS) entry which is preliminary data.</text>
</comment>
<dbReference type="SMART" id="SM00444">
    <property type="entry name" value="GYF"/>
    <property type="match status" value="1"/>
</dbReference>
<dbReference type="PROSITE" id="PS50829">
    <property type="entry name" value="GYF"/>
    <property type="match status" value="1"/>
</dbReference>
<protein>
    <recommendedName>
        <fullName evidence="3">GYF domain-containing protein</fullName>
    </recommendedName>
</protein>
<dbReference type="OMA" id="THLDTEW"/>
<dbReference type="InterPro" id="IPR003169">
    <property type="entry name" value="GYF"/>
</dbReference>
<feature type="compositionally biased region" description="Low complexity" evidence="2">
    <location>
        <begin position="985"/>
        <end position="1008"/>
    </location>
</feature>
<dbReference type="AlphaFoldDB" id="A0A060SFB1"/>
<dbReference type="SUPFAM" id="SSF55277">
    <property type="entry name" value="GYF domain"/>
    <property type="match status" value="1"/>
</dbReference>
<feature type="compositionally biased region" description="Polar residues" evidence="2">
    <location>
        <begin position="771"/>
        <end position="780"/>
    </location>
</feature>
<name>A0A060SFB1_PYCCI</name>
<feature type="region of interest" description="Disordered" evidence="2">
    <location>
        <begin position="442"/>
        <end position="468"/>
    </location>
</feature>
<feature type="compositionally biased region" description="Basic and acidic residues" evidence="2">
    <location>
        <begin position="903"/>
        <end position="925"/>
    </location>
</feature>
<keyword evidence="1" id="KW-0175">Coiled coil</keyword>
<dbReference type="Gene3D" id="3.30.1490.40">
    <property type="match status" value="1"/>
</dbReference>
<evidence type="ECO:0000256" key="2">
    <source>
        <dbReference type="SAM" id="MobiDB-lite"/>
    </source>
</evidence>
<evidence type="ECO:0000313" key="4">
    <source>
        <dbReference type="EMBL" id="CDO70929.1"/>
    </source>
</evidence>
<reference evidence="4" key="1">
    <citation type="submission" date="2014-01" db="EMBL/GenBank/DDBJ databases">
        <title>The genome of the white-rot fungus Pycnoporus cinnabarinus: a basidiomycete model with a versatile arsenal for lignocellulosic biomass breakdown.</title>
        <authorList>
            <person name="Levasseur A."/>
            <person name="Lomascolo A."/>
            <person name="Ruiz-Duenas F.J."/>
            <person name="Uzan E."/>
            <person name="Piumi F."/>
            <person name="Kues U."/>
            <person name="Ram A.F.J."/>
            <person name="Murat C."/>
            <person name="Haon M."/>
            <person name="Benoit I."/>
            <person name="Arfi Y."/>
            <person name="Chevret D."/>
            <person name="Drula E."/>
            <person name="Kwon M.J."/>
            <person name="Gouret P."/>
            <person name="Lesage-Meessen L."/>
            <person name="Lombard V."/>
            <person name="Mariette J."/>
            <person name="Noirot C."/>
            <person name="Park J."/>
            <person name="Patyshakuliyeva A."/>
            <person name="Wieneger R.A.B."/>
            <person name="Wosten H.A.B."/>
            <person name="Martin F."/>
            <person name="Coutinho P.M."/>
            <person name="de Vries R."/>
            <person name="Martinez A.T."/>
            <person name="Klopp C."/>
            <person name="Pontarotti P."/>
            <person name="Henrissat B."/>
            <person name="Record E."/>
        </authorList>
    </citation>
    <scope>NUCLEOTIDE SEQUENCE [LARGE SCALE GENOMIC DNA]</scope>
    <source>
        <strain evidence="4">BRFM137</strain>
    </source>
</reference>
<feature type="compositionally biased region" description="Low complexity" evidence="2">
    <location>
        <begin position="275"/>
        <end position="289"/>
    </location>
</feature>
<evidence type="ECO:0000313" key="5">
    <source>
        <dbReference type="Proteomes" id="UP000029665"/>
    </source>
</evidence>
<feature type="compositionally biased region" description="Polar residues" evidence="2">
    <location>
        <begin position="673"/>
        <end position="702"/>
    </location>
</feature>
<dbReference type="PANTHER" id="PTHR14445:SF36">
    <property type="entry name" value="FI03272P-RELATED"/>
    <property type="match status" value="1"/>
</dbReference>
<feature type="region of interest" description="Disordered" evidence="2">
    <location>
        <begin position="619"/>
        <end position="830"/>
    </location>
</feature>
<feature type="coiled-coil region" evidence="1">
    <location>
        <begin position="830"/>
        <end position="864"/>
    </location>
</feature>
<feature type="compositionally biased region" description="Low complexity" evidence="2">
    <location>
        <begin position="747"/>
        <end position="758"/>
    </location>
</feature>
<dbReference type="HOGENOM" id="CLU_269914_0_0_1"/>
<feature type="compositionally biased region" description="Low complexity" evidence="2">
    <location>
        <begin position="961"/>
        <end position="979"/>
    </location>
</feature>
<feature type="compositionally biased region" description="Polar residues" evidence="2">
    <location>
        <begin position="936"/>
        <end position="946"/>
    </location>
</feature>
<proteinExistence type="predicted"/>
<feature type="region of interest" description="Disordered" evidence="2">
    <location>
        <begin position="219"/>
        <end position="289"/>
    </location>
</feature>
<organism evidence="4 5">
    <name type="scientific">Pycnoporus cinnabarinus</name>
    <name type="common">Cinnabar-red polypore</name>
    <name type="synonym">Trametes cinnabarina</name>
    <dbReference type="NCBI Taxonomy" id="5643"/>
    <lineage>
        <taxon>Eukaryota</taxon>
        <taxon>Fungi</taxon>
        <taxon>Dikarya</taxon>
        <taxon>Basidiomycota</taxon>
        <taxon>Agaricomycotina</taxon>
        <taxon>Agaricomycetes</taxon>
        <taxon>Polyporales</taxon>
        <taxon>Polyporaceae</taxon>
        <taxon>Trametes</taxon>
    </lineage>
</organism>
<dbReference type="Pfam" id="PF02213">
    <property type="entry name" value="GYF"/>
    <property type="match status" value="1"/>
</dbReference>
<evidence type="ECO:0000256" key="1">
    <source>
        <dbReference type="SAM" id="Coils"/>
    </source>
</evidence>
<dbReference type="EMBL" id="CCBP010000095">
    <property type="protein sequence ID" value="CDO70929.1"/>
    <property type="molecule type" value="Genomic_DNA"/>
</dbReference>
<feature type="compositionally biased region" description="Basic and acidic residues" evidence="2">
    <location>
        <begin position="238"/>
        <end position="260"/>
    </location>
</feature>
<feature type="compositionally biased region" description="Pro residues" evidence="2">
    <location>
        <begin position="784"/>
        <end position="803"/>
    </location>
</feature>
<dbReference type="PANTHER" id="PTHR14445">
    <property type="entry name" value="GRB10 INTERACTING GYF PROTEIN"/>
    <property type="match status" value="1"/>
</dbReference>
<feature type="region of interest" description="Disordered" evidence="2">
    <location>
        <begin position="1"/>
        <end position="57"/>
    </location>
</feature>
<feature type="compositionally biased region" description="Low complexity" evidence="2">
    <location>
        <begin position="444"/>
        <end position="458"/>
    </location>
</feature>
<gene>
    <name evidence="4" type="ORF">BN946_scf184829.g37</name>
</gene>
<feature type="compositionally biased region" description="Polar residues" evidence="2">
    <location>
        <begin position="35"/>
        <end position="50"/>
    </location>
</feature>
<feature type="region of interest" description="Disordered" evidence="2">
    <location>
        <begin position="301"/>
        <end position="323"/>
    </location>
</feature>
<sequence length="1144" mass="122332">MTTTTMHFGPEWMRTKGSTRPAPSPPLATSPVPPGNSTYSALVTPTTNPPSEGRDVAHPFRYSKEEMLRIYKEGGGRGGLGLEVERWEGIVREIGYEPVGLKEMSESEKKLFAGPLNSEVRRRQSSDYLSLNTTGLGDRPKLNHVVSATGSPMRERIGGFMGRRRDSTVIQDQTPLTIPRKLSLSNMQGGLISPREGALPSPRLRVGLSPGFDGVLSETWSARRRNADPNKATNGTNKPDKEGEGNAKGPDNKEAGDTARDPQNGSGEAAREARAGAPAANDAGDAKAATAADRLNGQLSKLSVNGQPDTNPQPVVDATKPPPGLGDLSSIEWSYLDPQGNVQGPFRADVMQRWFNEGYFTPDLLMKRTHIDTDWTPVAELMRRAGDQPVFLTPLVHSIAPPGLNRRLDTVVDSGILERNQQSPYQPVPTRNLRSSTLDSYLVNGSNGPESPSSSFGGRFTNGSPDRGIFENRIGGQIGFNQGVESRLPFAAGPGQRRATLNDSVEPVFGNRAFGNLGAVRTQGLDGIGFGGNESPSVFNDGLSSPFGQRTRRHPWRLVLKRSSPFISHAQPAFPQTPLSHYAAQDQRSLHSMTPISDRQSISSLSFSHQLQQQFTQNPTFGTAQSPWHPAENATYRRPGPFDPVHPTASNTFVQPIAPAQSLGRNTPGGMPTEQSPWQTPVKPTNNDPWGPTTSNLTTANLGQHDEQHRQAELQQHQQQQQPQTAPAPAQPEVSAPSTEPQTQVTPSPAAAPAAPSPTESVPQKSRRKSSAQPAQTTSQVPKVSPPAPVAKPPSPAPAPAPTATPAETKPAWGMDDEKKAKIPGAPLNLREIQEAEAKKLEARKAAERERERAARAAAVASAQAEDFQPFTASMLSLPRQLHRPQPPIVWTNAAKAPVAKKTMKEIQEEEERRKKLAAAKEKESMATAAKRGYAETTTKPGTPAQQVGGAWTTVGSGGKTAATAVTATRPVATTAAPAKPAPATPAAVASPAPRPTAAATPRPAAVALKSTPSKEDNGVVSGPSLEFLKWLSDALKGLNSSVNLEEITSMLLSFPLDPDQTTMEIISDLIYASSTTLDGRRFAAEFVHKRKADATSRPKGTSASSASAKPVSIADIVKAQPKPAQNEWGGFKVVNKKKKGGRA</sequence>
<keyword evidence="5" id="KW-1185">Reference proteome</keyword>